<keyword evidence="1 3" id="KW-0732">Signal</keyword>
<feature type="signal peptide" evidence="3">
    <location>
        <begin position="1"/>
        <end position="27"/>
    </location>
</feature>
<dbReference type="KEGG" id="moc:BB934_02495"/>
<dbReference type="Pfam" id="PF01547">
    <property type="entry name" value="SBP_bac_1"/>
    <property type="match status" value="1"/>
</dbReference>
<dbReference type="SUPFAM" id="SSF53850">
    <property type="entry name" value="Periplasmic binding protein-like II"/>
    <property type="match status" value="1"/>
</dbReference>
<organism evidence="4">
    <name type="scientific">Microvirga ossetica</name>
    <dbReference type="NCBI Taxonomy" id="1882682"/>
    <lineage>
        <taxon>Bacteria</taxon>
        <taxon>Pseudomonadati</taxon>
        <taxon>Pseudomonadota</taxon>
        <taxon>Alphaproteobacteria</taxon>
        <taxon>Hyphomicrobiales</taxon>
        <taxon>Methylobacteriaceae</taxon>
        <taxon>Microvirga</taxon>
    </lineage>
</organism>
<evidence type="ECO:0000256" key="1">
    <source>
        <dbReference type="ARBA" id="ARBA00022729"/>
    </source>
</evidence>
<gene>
    <name evidence="4" type="ORF">BB934_02495</name>
</gene>
<dbReference type="AlphaFoldDB" id="A0A1B2EB87"/>
<dbReference type="OrthoDB" id="7374867at2"/>
<protein>
    <submittedName>
        <fullName evidence="4">Iron ABC transporter substrate-binding protein</fullName>
    </submittedName>
</protein>
<evidence type="ECO:0000313" key="4">
    <source>
        <dbReference type="EMBL" id="ANY77223.1"/>
    </source>
</evidence>
<evidence type="ECO:0000256" key="2">
    <source>
        <dbReference type="ARBA" id="ARBA00022764"/>
    </source>
</evidence>
<name>A0A1B2EB87_9HYPH</name>
<dbReference type="EMBL" id="CP016616">
    <property type="protein sequence ID" value="ANY77223.1"/>
    <property type="molecule type" value="Genomic_DNA"/>
</dbReference>
<reference evidence="4" key="1">
    <citation type="submission" date="2016-07" db="EMBL/GenBank/DDBJ databases">
        <title>Microvirga ossetica sp. nov. a new species of rhizobia isolated from root nodules of the legume species Vicia alpestris Steven originated from North Ossetia region in the Caucasus.</title>
        <authorList>
            <person name="Safronova V.I."/>
            <person name="Kuznetsova I.G."/>
            <person name="Sazanova A.L."/>
            <person name="Belimov A."/>
            <person name="Andronov E."/>
            <person name="Osledkin Y.S."/>
            <person name="Onishchuk O.P."/>
            <person name="Kurchak O.N."/>
            <person name="Shaposhnikov A.I."/>
            <person name="Willems A."/>
            <person name="Tikhonovich I.A."/>
        </authorList>
    </citation>
    <scope>NUCLEOTIDE SEQUENCE [LARGE SCALE GENOMIC DNA]</scope>
    <source>
        <strain evidence="4">V5/3M</strain>
    </source>
</reference>
<dbReference type="Gene3D" id="3.40.190.10">
    <property type="entry name" value="Periplasmic binding protein-like II"/>
    <property type="match status" value="2"/>
</dbReference>
<accession>A0A1B2EB87</accession>
<dbReference type="PANTHER" id="PTHR30006">
    <property type="entry name" value="THIAMINE-BINDING PERIPLASMIC PROTEIN-RELATED"/>
    <property type="match status" value="1"/>
</dbReference>
<dbReference type="InterPro" id="IPR006059">
    <property type="entry name" value="SBP"/>
</dbReference>
<keyword evidence="2" id="KW-0574">Periplasm</keyword>
<feature type="chain" id="PRO_5008535672" evidence="3">
    <location>
        <begin position="28"/>
        <end position="412"/>
    </location>
</feature>
<proteinExistence type="predicted"/>
<sequence length="412" mass="45589">MTSTFRSAKAWLAAGALTLALAAPALAQQSDPKWDAWLQKSQLGPYQKSEKWDEVVANAKKEGEVVVYSSSGTMLKVAEDFAKFYPEIKVKAYDLGSEKTIEKVVREHQAGIYAADVVYSGGTEQMVFDLLPNHRVVNYVPSYLTDKIPAEHREPLLTHVIEAYGVFYNAEAHPQPPIKTIWELTEPQWKGRFSMKSPAGSLTTLMMLAAIVEHSDEMQKAYEQHYGKKLQLSSGVENAGYEFLHRLVGNDIVISDNSSKIATAVGLRGQAKPPMAFSVIHYLTKNQSDNYANAVPYDLTPSALFSYPTYVTVAGQAPHPNAAKLFVAFLMGSKDLNSNSDLKAPFRSGKSLELLQGMAAFYQVGTFSPRTDVPAPPYSEMWPKAKKLTASPEFVKDNIAKISDFWMAETSR</sequence>
<evidence type="ECO:0000256" key="3">
    <source>
        <dbReference type="SAM" id="SignalP"/>
    </source>
</evidence>
<dbReference type="RefSeq" id="WP_099508219.1">
    <property type="nucleotide sequence ID" value="NZ_CP016616.1"/>
</dbReference>